<dbReference type="CTD" id="78777206"/>
<dbReference type="AlphaFoldDB" id="A0A6A5GJI5"/>
<gene>
    <name evidence="2" type="ORF">GCK72_021340</name>
</gene>
<dbReference type="Proteomes" id="UP000483820">
    <property type="component" value="Chromosome V"/>
</dbReference>
<proteinExistence type="predicted"/>
<dbReference type="KEGG" id="crq:GCK72_021340"/>
<accession>A0A6A5GJI5</accession>
<dbReference type="EMBL" id="WUAV01000005">
    <property type="protein sequence ID" value="KAF1754776.1"/>
    <property type="molecule type" value="Genomic_DNA"/>
</dbReference>
<dbReference type="RefSeq" id="XP_053583109.1">
    <property type="nucleotide sequence ID" value="XM_053734196.1"/>
</dbReference>
<comment type="caution">
    <text evidence="2">The sequence shown here is derived from an EMBL/GenBank/DDBJ whole genome shotgun (WGS) entry which is preliminary data.</text>
</comment>
<organism evidence="2 3">
    <name type="scientific">Caenorhabditis remanei</name>
    <name type="common">Caenorhabditis vulgaris</name>
    <dbReference type="NCBI Taxonomy" id="31234"/>
    <lineage>
        <taxon>Eukaryota</taxon>
        <taxon>Metazoa</taxon>
        <taxon>Ecdysozoa</taxon>
        <taxon>Nematoda</taxon>
        <taxon>Chromadorea</taxon>
        <taxon>Rhabditida</taxon>
        <taxon>Rhabditina</taxon>
        <taxon>Rhabditomorpha</taxon>
        <taxon>Rhabditoidea</taxon>
        <taxon>Rhabditidae</taxon>
        <taxon>Peloderinae</taxon>
        <taxon>Caenorhabditis</taxon>
    </lineage>
</organism>
<feature type="compositionally biased region" description="Basic residues" evidence="1">
    <location>
        <begin position="112"/>
        <end position="125"/>
    </location>
</feature>
<name>A0A6A5GJI5_CAERE</name>
<evidence type="ECO:0000313" key="3">
    <source>
        <dbReference type="Proteomes" id="UP000483820"/>
    </source>
</evidence>
<feature type="compositionally biased region" description="Basic and acidic residues" evidence="1">
    <location>
        <begin position="82"/>
        <end position="107"/>
    </location>
</feature>
<dbReference type="GeneID" id="78777206"/>
<feature type="compositionally biased region" description="Basic and acidic residues" evidence="1">
    <location>
        <begin position="55"/>
        <end position="64"/>
    </location>
</feature>
<reference evidence="2 3" key="1">
    <citation type="submission" date="2019-12" db="EMBL/GenBank/DDBJ databases">
        <title>Chromosome-level assembly of the Caenorhabditis remanei genome.</title>
        <authorList>
            <person name="Teterina A.A."/>
            <person name="Willis J.H."/>
            <person name="Phillips P.C."/>
        </authorList>
    </citation>
    <scope>NUCLEOTIDE SEQUENCE [LARGE SCALE GENOMIC DNA]</scope>
    <source>
        <strain evidence="2 3">PX506</strain>
        <tissue evidence="2">Whole organism</tissue>
    </source>
</reference>
<evidence type="ECO:0000313" key="2">
    <source>
        <dbReference type="EMBL" id="KAF1754776.1"/>
    </source>
</evidence>
<sequence>MPVYDMTTWKRLDTPSSGSQLVLTFDEKTGKTKCRKEKLPEKVPEFSYEDLKKWGQSKPKEVKTTPKITPKATRIRTPAQTLDEKTGKTDCVEVKSGESKPEEEKTTPKWTPKNKKKKKKANKWL</sequence>
<feature type="region of interest" description="Disordered" evidence="1">
    <location>
        <begin position="55"/>
        <end position="125"/>
    </location>
</feature>
<evidence type="ECO:0000256" key="1">
    <source>
        <dbReference type="SAM" id="MobiDB-lite"/>
    </source>
</evidence>
<protein>
    <submittedName>
        <fullName evidence="2">Uncharacterized protein</fullName>
    </submittedName>
</protein>